<organism evidence="1">
    <name type="scientific">Amphimedon queenslandica</name>
    <name type="common">Sponge</name>
    <dbReference type="NCBI Taxonomy" id="400682"/>
    <lineage>
        <taxon>Eukaryota</taxon>
        <taxon>Metazoa</taxon>
        <taxon>Porifera</taxon>
        <taxon>Demospongiae</taxon>
        <taxon>Heteroscleromorpha</taxon>
        <taxon>Haplosclerida</taxon>
        <taxon>Niphatidae</taxon>
        <taxon>Amphimedon</taxon>
    </lineage>
</organism>
<protein>
    <submittedName>
        <fullName evidence="1">Uncharacterized protein</fullName>
    </submittedName>
</protein>
<dbReference type="AlphaFoldDB" id="A0A1X7TJ03"/>
<reference evidence="1" key="1">
    <citation type="submission" date="2017-05" db="UniProtKB">
        <authorList>
            <consortium name="EnsemblMetazoa"/>
        </authorList>
    </citation>
    <scope>IDENTIFICATION</scope>
</reference>
<evidence type="ECO:0000313" key="1">
    <source>
        <dbReference type="EnsemblMetazoa" id="Aqu2.1.14507_001"/>
    </source>
</evidence>
<dbReference type="EnsemblMetazoa" id="Aqu2.1.14507_001">
    <property type="protein sequence ID" value="Aqu2.1.14507_001"/>
    <property type="gene ID" value="Aqu2.1.14507"/>
</dbReference>
<sequence>MPRKRKYPKSARTKRTDNQLCQNKIKLNTDEAPVFESDVSRSLGDVNVNAFYDDDNI</sequence>
<proteinExistence type="predicted"/>
<name>A0A1X7TJ03_AMPQE</name>
<accession>A0A1X7TJ03</accession>
<dbReference type="InParanoid" id="A0A1X7TJ03"/>